<dbReference type="Proteomes" id="UP000634919">
    <property type="component" value="Unassembled WGS sequence"/>
</dbReference>
<gene>
    <name evidence="1" type="ORF">H9646_16410</name>
</gene>
<evidence type="ECO:0000313" key="2">
    <source>
        <dbReference type="Proteomes" id="UP000634919"/>
    </source>
</evidence>
<keyword evidence="2" id="KW-1185">Reference proteome</keyword>
<name>A0ABR8SF39_9BURK</name>
<accession>A0ABR8SF39</accession>
<protein>
    <submittedName>
        <fullName evidence="1">Uncharacterized protein</fullName>
    </submittedName>
</protein>
<organism evidence="1 2">
    <name type="scientific">Comamonas avium</name>
    <dbReference type="NCBI Taxonomy" id="2762231"/>
    <lineage>
        <taxon>Bacteria</taxon>
        <taxon>Pseudomonadati</taxon>
        <taxon>Pseudomonadota</taxon>
        <taxon>Betaproteobacteria</taxon>
        <taxon>Burkholderiales</taxon>
        <taxon>Comamonadaceae</taxon>
        <taxon>Comamonas</taxon>
    </lineage>
</organism>
<dbReference type="EMBL" id="JACSQK010000009">
    <property type="protein sequence ID" value="MBD7962055.1"/>
    <property type="molecule type" value="Genomic_DNA"/>
</dbReference>
<dbReference type="Pfam" id="PF20383">
    <property type="entry name" value="DUF6678"/>
    <property type="match status" value="1"/>
</dbReference>
<reference evidence="1 2" key="1">
    <citation type="submission" date="2020-08" db="EMBL/GenBank/DDBJ databases">
        <title>A Genomic Blueprint of the Chicken Gut Microbiome.</title>
        <authorList>
            <person name="Gilroy R."/>
            <person name="Ravi A."/>
            <person name="Getino M."/>
            <person name="Pursley I."/>
            <person name="Horton D.L."/>
            <person name="Alikhan N.-F."/>
            <person name="Baker D."/>
            <person name="Gharbi K."/>
            <person name="Hall N."/>
            <person name="Watson M."/>
            <person name="Adriaenssens E.M."/>
            <person name="Foster-Nyarko E."/>
            <person name="Jarju S."/>
            <person name="Secka A."/>
            <person name="Antonio M."/>
            <person name="Oren A."/>
            <person name="Chaudhuri R."/>
            <person name="La Ragione R.M."/>
            <person name="Hildebrand F."/>
            <person name="Pallen M.J."/>
        </authorList>
    </citation>
    <scope>NUCLEOTIDE SEQUENCE [LARGE SCALE GENOMIC DNA]</scope>
    <source>
        <strain evidence="1 2">Sa2CVA6</strain>
    </source>
</reference>
<evidence type="ECO:0000313" key="1">
    <source>
        <dbReference type="EMBL" id="MBD7962055.1"/>
    </source>
</evidence>
<comment type="caution">
    <text evidence="1">The sequence shown here is derived from an EMBL/GenBank/DDBJ whole genome shotgun (WGS) entry which is preliminary data.</text>
</comment>
<proteinExistence type="predicted"/>
<dbReference type="InterPro" id="IPR046500">
    <property type="entry name" value="DUF6678"/>
</dbReference>
<sequence>MNDTKWRKLIAEIARLPFPPPYQRKDVLQLVPEPETFDSDVSYLGDWTEGIHPLFSIEWIRIRPRYVRHAAQLLPKVVIDCQTDLEFALQSLRQPYEKSNGSILIYGYR</sequence>